<evidence type="ECO:0000313" key="3">
    <source>
        <dbReference type="Proteomes" id="UP000293852"/>
    </source>
</evidence>
<feature type="region of interest" description="Disordered" evidence="1">
    <location>
        <begin position="36"/>
        <end position="60"/>
    </location>
</feature>
<reference evidence="2 3" key="1">
    <citation type="submission" date="2019-02" db="EMBL/GenBank/DDBJ databases">
        <title>Sequencing the genomes of 1000 actinobacteria strains.</title>
        <authorList>
            <person name="Klenk H.-P."/>
        </authorList>
    </citation>
    <scope>NUCLEOTIDE SEQUENCE [LARGE SCALE GENOMIC DNA]</scope>
    <source>
        <strain evidence="2 3">DSM 16932</strain>
    </source>
</reference>
<dbReference type="EMBL" id="SGWX01000001">
    <property type="protein sequence ID" value="RZS61122.1"/>
    <property type="molecule type" value="Genomic_DNA"/>
</dbReference>
<sequence>MGVVVTDGHDLSGEAAGGASRLAHAFATLAAAEQRTGVRRSHVPHGRAATPASPLAPSPAVVSPAVVSPAGADRVAGASAVDPVAARSAAARSAAARSAAVRRGKTSPAPTLKGRPVQPALAALLPGGTLPAGGALAVQGSTSLLLGLLAAASRDGAWVAFVGAPAVGMLAAADAGLALERVALVPDPGPDAPTVVAALLDGVDVVVVGPRVTLLDADRRRLAARARERGSLLASTTPWPGAHVTLDARGGAWWGADDGAGWLRRRTLSVLRTGRGAAARPVGLDVEVPVTGATPPPRADPRPSARPAEATSPGPSTPESAEPATPPRPGEPSALPPAGTLRVVA</sequence>
<gene>
    <name evidence="2" type="ORF">EV386_1410</name>
</gene>
<feature type="compositionally biased region" description="Low complexity" evidence="1">
    <location>
        <begin position="48"/>
        <end position="60"/>
    </location>
</feature>
<comment type="caution">
    <text evidence="2">The sequence shown here is derived from an EMBL/GenBank/DDBJ whole genome shotgun (WGS) entry which is preliminary data.</text>
</comment>
<name>A0A4Q7M3B8_9MICO</name>
<evidence type="ECO:0000256" key="1">
    <source>
        <dbReference type="SAM" id="MobiDB-lite"/>
    </source>
</evidence>
<evidence type="ECO:0000313" key="2">
    <source>
        <dbReference type="EMBL" id="RZS61122.1"/>
    </source>
</evidence>
<dbReference type="AlphaFoldDB" id="A0A4Q7M3B8"/>
<dbReference type="Proteomes" id="UP000293852">
    <property type="component" value="Unassembled WGS sequence"/>
</dbReference>
<feature type="region of interest" description="Disordered" evidence="1">
    <location>
        <begin position="286"/>
        <end position="345"/>
    </location>
</feature>
<keyword evidence="3" id="KW-1185">Reference proteome</keyword>
<accession>A0A4Q7M3B8</accession>
<proteinExistence type="predicted"/>
<protein>
    <submittedName>
        <fullName evidence="2">Uncharacterized protein</fullName>
    </submittedName>
</protein>
<organism evidence="2 3">
    <name type="scientific">Xylanimonas ulmi</name>
    <dbReference type="NCBI Taxonomy" id="228973"/>
    <lineage>
        <taxon>Bacteria</taxon>
        <taxon>Bacillati</taxon>
        <taxon>Actinomycetota</taxon>
        <taxon>Actinomycetes</taxon>
        <taxon>Micrococcales</taxon>
        <taxon>Promicromonosporaceae</taxon>
        <taxon>Xylanimonas</taxon>
    </lineage>
</organism>